<protein>
    <submittedName>
        <fullName evidence="2">Uncharacterized protein</fullName>
    </submittedName>
</protein>
<evidence type="ECO:0000313" key="2">
    <source>
        <dbReference type="EMBL" id="XBS69893.1"/>
    </source>
</evidence>
<reference evidence="2" key="1">
    <citation type="submission" date="2024-06" db="EMBL/GenBank/DDBJ databases">
        <authorList>
            <person name="Coelho C."/>
            <person name="Bento M."/>
            <person name="Garcia E."/>
            <person name="Camelo A."/>
            <person name="Brandao I."/>
            <person name="Espirito Santo C."/>
            <person name="Trovao J."/>
            <person name="Verissimo A."/>
            <person name="Costa J."/>
            <person name="Tiago I."/>
        </authorList>
    </citation>
    <scope>NUCLEOTIDE SEQUENCE</scope>
    <source>
        <strain evidence="2">KWT182</strain>
    </source>
</reference>
<dbReference type="SUPFAM" id="SSF102114">
    <property type="entry name" value="Radical SAM enzymes"/>
    <property type="match status" value="1"/>
</dbReference>
<accession>A0AAU7Q9Z4</accession>
<keyword evidence="1" id="KW-1133">Transmembrane helix</keyword>
<proteinExistence type="predicted"/>
<dbReference type="EMBL" id="CP157947">
    <property type="protein sequence ID" value="XBS69893.1"/>
    <property type="molecule type" value="Genomic_DNA"/>
</dbReference>
<name>A0AAU7Q9Z4_9GAMM</name>
<feature type="transmembrane region" description="Helical" evidence="1">
    <location>
        <begin position="64"/>
        <end position="83"/>
    </location>
</feature>
<sequence length="128" mass="15029">MDNNNETLDAYITDGFERAEKRTNMTWFYPKICNFQDDFPSFEAKENYLDFLDTPPDAADLSSILLYIHIPFCLSFCNFCACYKELSYKWKGEKRTRFVSALIKQIAYFSQKTYFRSKSISHIQFGGG</sequence>
<evidence type="ECO:0000256" key="1">
    <source>
        <dbReference type="SAM" id="Phobius"/>
    </source>
</evidence>
<gene>
    <name evidence="2" type="ORF">ABK905_00445</name>
</gene>
<keyword evidence="1" id="KW-0812">Transmembrane</keyword>
<keyword evidence="1" id="KW-0472">Membrane</keyword>
<dbReference type="AlphaFoldDB" id="A0AAU7Q9Z4"/>
<organism evidence="2">
    <name type="scientific">Acerihabitans sp. KWT182</name>
    <dbReference type="NCBI Taxonomy" id="3157919"/>
    <lineage>
        <taxon>Bacteria</taxon>
        <taxon>Pseudomonadati</taxon>
        <taxon>Pseudomonadota</taxon>
        <taxon>Gammaproteobacteria</taxon>
        <taxon>Enterobacterales</taxon>
        <taxon>Pectobacteriaceae</taxon>
        <taxon>Acerihabitans</taxon>
    </lineage>
</organism>
<dbReference type="InterPro" id="IPR058240">
    <property type="entry name" value="rSAM_sf"/>
</dbReference>